<dbReference type="GO" id="GO:0005886">
    <property type="term" value="C:plasma membrane"/>
    <property type="evidence" value="ECO:0007669"/>
    <property type="project" value="UniProtKB-SubCell"/>
</dbReference>
<dbReference type="EMBL" id="PDOA01000002">
    <property type="protein sequence ID" value="PWC30130.1"/>
    <property type="molecule type" value="Genomic_DNA"/>
</dbReference>
<comment type="caution">
    <text evidence="7">The sequence shown here is derived from an EMBL/GenBank/DDBJ whole genome shotgun (WGS) entry which is preliminary data.</text>
</comment>
<evidence type="ECO:0000256" key="3">
    <source>
        <dbReference type="ARBA" id="ARBA00022692"/>
    </source>
</evidence>
<dbReference type="RefSeq" id="WP_109515765.1">
    <property type="nucleotide sequence ID" value="NZ_JBHSCH010000041.1"/>
</dbReference>
<evidence type="ECO:0000313" key="7">
    <source>
        <dbReference type="EMBL" id="PWC30130.1"/>
    </source>
</evidence>
<keyword evidence="2" id="KW-1003">Cell membrane</keyword>
<reference evidence="8" key="1">
    <citation type="submission" date="2017-10" db="EMBL/GenBank/DDBJ databases">
        <authorList>
            <person name="Toshchakov S.V."/>
            <person name="Goeva M.A."/>
        </authorList>
    </citation>
    <scope>NUCLEOTIDE SEQUENCE [LARGE SCALE GENOMIC DNA]</scope>
    <source>
        <strain evidence="8">JR1/69-1-13</strain>
    </source>
</reference>
<keyword evidence="3 6" id="KW-0812">Transmembrane</keyword>
<keyword evidence="8" id="KW-1185">Reference proteome</keyword>
<evidence type="ECO:0000256" key="2">
    <source>
        <dbReference type="ARBA" id="ARBA00022475"/>
    </source>
</evidence>
<dbReference type="GO" id="GO:0015171">
    <property type="term" value="F:amino acid transmembrane transporter activity"/>
    <property type="evidence" value="ECO:0007669"/>
    <property type="project" value="TreeGrafter"/>
</dbReference>
<evidence type="ECO:0000256" key="6">
    <source>
        <dbReference type="SAM" id="Phobius"/>
    </source>
</evidence>
<feature type="transmembrane region" description="Helical" evidence="6">
    <location>
        <begin position="71"/>
        <end position="89"/>
    </location>
</feature>
<keyword evidence="4 6" id="KW-1133">Transmembrane helix</keyword>
<dbReference type="OrthoDB" id="7346064at2"/>
<keyword evidence="5 6" id="KW-0472">Membrane</keyword>
<evidence type="ECO:0000313" key="8">
    <source>
        <dbReference type="Proteomes" id="UP000245048"/>
    </source>
</evidence>
<dbReference type="PANTHER" id="PTHR30086">
    <property type="entry name" value="ARGININE EXPORTER PROTEIN ARGO"/>
    <property type="match status" value="1"/>
</dbReference>
<feature type="transmembrane region" description="Helical" evidence="6">
    <location>
        <begin position="6"/>
        <end position="28"/>
    </location>
</feature>
<accession>A0A2U1V8A1</accession>
<dbReference type="Pfam" id="PF01810">
    <property type="entry name" value="LysE"/>
    <property type="match status" value="1"/>
</dbReference>
<feature type="transmembrane region" description="Helical" evidence="6">
    <location>
        <begin position="159"/>
        <end position="178"/>
    </location>
</feature>
<name>A0A2U1V8A1_9PROT</name>
<feature type="transmembrane region" description="Helical" evidence="6">
    <location>
        <begin position="133"/>
        <end position="153"/>
    </location>
</feature>
<evidence type="ECO:0000256" key="4">
    <source>
        <dbReference type="ARBA" id="ARBA00022989"/>
    </source>
</evidence>
<organism evidence="7 8">
    <name type="scientific">Teichococcus aestuarii</name>
    <dbReference type="NCBI Taxonomy" id="568898"/>
    <lineage>
        <taxon>Bacteria</taxon>
        <taxon>Pseudomonadati</taxon>
        <taxon>Pseudomonadota</taxon>
        <taxon>Alphaproteobacteria</taxon>
        <taxon>Acetobacterales</taxon>
        <taxon>Roseomonadaceae</taxon>
        <taxon>Roseomonas</taxon>
    </lineage>
</organism>
<sequence length="210" mass="21406">MSATTALMAILGALLLGAISPGPSFVLVSRIAVTRSRLCGLAAALGMGVGGAAFATLALLGLTALLAQVEALSLLVRVAGGLYLVWLGWRIWRGADVPLAQEGSAPAGERAQAGLGRTFLLALATQLSNPKTALVYAGIFAALLPAEAPFWLAVVLPPLVLAVEAGWYGLVALALSTAAPRAAYLRGKGWLDRLAGAAMAALGLRLLLSR</sequence>
<dbReference type="InterPro" id="IPR001123">
    <property type="entry name" value="LeuE-type"/>
</dbReference>
<feature type="transmembrane region" description="Helical" evidence="6">
    <location>
        <begin position="40"/>
        <end position="65"/>
    </location>
</feature>
<dbReference type="Proteomes" id="UP000245048">
    <property type="component" value="Unassembled WGS sequence"/>
</dbReference>
<evidence type="ECO:0000256" key="5">
    <source>
        <dbReference type="ARBA" id="ARBA00023136"/>
    </source>
</evidence>
<comment type="subcellular location">
    <subcellularLocation>
        <location evidence="1">Cell membrane</location>
        <topology evidence="1">Multi-pass membrane protein</topology>
    </subcellularLocation>
</comment>
<dbReference type="AlphaFoldDB" id="A0A2U1V8A1"/>
<dbReference type="PANTHER" id="PTHR30086:SF19">
    <property type="entry name" value="THREONINE EFFLUX PROTEIN"/>
    <property type="match status" value="1"/>
</dbReference>
<evidence type="ECO:0000256" key="1">
    <source>
        <dbReference type="ARBA" id="ARBA00004651"/>
    </source>
</evidence>
<gene>
    <name evidence="7" type="ORF">CR165_04550</name>
</gene>
<proteinExistence type="predicted"/>
<protein>
    <submittedName>
        <fullName evidence="7">Threonine transporter</fullName>
    </submittedName>
</protein>